<keyword evidence="3" id="KW-0378">Hydrolase</keyword>
<evidence type="ECO:0000256" key="1">
    <source>
        <dbReference type="SAM" id="Phobius"/>
    </source>
</evidence>
<feature type="domain" description="AB hydrolase-1" evidence="2">
    <location>
        <begin position="85"/>
        <end position="204"/>
    </location>
</feature>
<gene>
    <name evidence="3" type="ORF">FYJ83_18295</name>
</gene>
<dbReference type="Proteomes" id="UP000469523">
    <property type="component" value="Unassembled WGS sequence"/>
</dbReference>
<comment type="caution">
    <text evidence="3">The sequence shown here is derived from an EMBL/GenBank/DDBJ whole genome shotgun (WGS) entry which is preliminary data.</text>
</comment>
<dbReference type="InterPro" id="IPR000073">
    <property type="entry name" value="AB_hydrolase_1"/>
</dbReference>
<feature type="transmembrane region" description="Helical" evidence="1">
    <location>
        <begin position="7"/>
        <end position="25"/>
    </location>
</feature>
<organism evidence="3 4">
    <name type="scientific">Tissierella pigra</name>
    <dbReference type="NCBI Taxonomy" id="2607614"/>
    <lineage>
        <taxon>Bacteria</taxon>
        <taxon>Bacillati</taxon>
        <taxon>Bacillota</taxon>
        <taxon>Tissierellia</taxon>
        <taxon>Tissierellales</taxon>
        <taxon>Tissierellaceae</taxon>
        <taxon>Tissierella</taxon>
    </lineage>
</organism>
<evidence type="ECO:0000259" key="2">
    <source>
        <dbReference type="Pfam" id="PF00561"/>
    </source>
</evidence>
<proteinExistence type="predicted"/>
<evidence type="ECO:0000313" key="3">
    <source>
        <dbReference type="EMBL" id="MSU03410.1"/>
    </source>
</evidence>
<sequence length="323" mass="36719">MKKRYKVLIGILVIFTAISILPFLFQDSDQLGKFRTVEGEGKYKEAYANAMRLLPEPNRTLDIETDYGVVRVYEFINSSNILEIPIVLLPGRTSGTPMWVENLEELLSQRTIYTIDILGDAGMSVQNKPIENAYDQALWLEQVFKAIELSRFHLIGHSFGGWNAANYTVHYPDRVMSLSLLEPVFVFTGLRWDFYIKSIPASLPFLPDSMREKMLADIGGTAEIDMDDPLARMIAEATEHYAVALPLPKEIESKQLSELDMPVYVALGGKSVLHNSQKAYDNASQNIRELTIKIWKDGTHSLPMEYSEEVSKELLDFMRNIDD</sequence>
<dbReference type="PANTHER" id="PTHR42886">
    <property type="entry name" value="RE40534P-RELATED"/>
    <property type="match status" value="1"/>
</dbReference>
<keyword evidence="1" id="KW-0472">Membrane</keyword>
<dbReference type="RefSeq" id="WP_154442969.1">
    <property type="nucleotide sequence ID" value="NZ_JAHLPJ010000001.1"/>
</dbReference>
<dbReference type="InterPro" id="IPR029058">
    <property type="entry name" value="AB_hydrolase_fold"/>
</dbReference>
<name>A0A6N7Y5S7_9FIRM</name>
<dbReference type="SUPFAM" id="SSF53474">
    <property type="entry name" value="alpha/beta-Hydrolases"/>
    <property type="match status" value="1"/>
</dbReference>
<keyword evidence="4" id="KW-1185">Reference proteome</keyword>
<dbReference type="PANTHER" id="PTHR42886:SF29">
    <property type="entry name" value="PUMMELIG, ISOFORM A"/>
    <property type="match status" value="1"/>
</dbReference>
<dbReference type="Gene3D" id="3.40.50.1820">
    <property type="entry name" value="alpha/beta hydrolase"/>
    <property type="match status" value="1"/>
</dbReference>
<reference evidence="3 4" key="1">
    <citation type="submission" date="2019-09" db="EMBL/GenBank/DDBJ databases">
        <title>In-depth cultivation of the pig gut microbiome towards novel bacterial diversity and tailored functional studies.</title>
        <authorList>
            <person name="Wylensek D."/>
            <person name="Hitch T.C.A."/>
            <person name="Clavel T."/>
        </authorList>
    </citation>
    <scope>NUCLEOTIDE SEQUENCE [LARGE SCALE GENOMIC DNA]</scope>
    <source>
        <strain evidence="3 4">WCA3-693-APC-4?</strain>
    </source>
</reference>
<keyword evidence="1" id="KW-1133">Transmembrane helix</keyword>
<dbReference type="AlphaFoldDB" id="A0A6N7Y5S7"/>
<protein>
    <submittedName>
        <fullName evidence="3">Alpha/beta hydrolase</fullName>
    </submittedName>
</protein>
<dbReference type="GO" id="GO:0016787">
    <property type="term" value="F:hydrolase activity"/>
    <property type="evidence" value="ECO:0007669"/>
    <property type="project" value="UniProtKB-KW"/>
</dbReference>
<keyword evidence="1" id="KW-0812">Transmembrane</keyword>
<evidence type="ECO:0000313" key="4">
    <source>
        <dbReference type="Proteomes" id="UP000469523"/>
    </source>
</evidence>
<accession>A0A6N7Y5S7</accession>
<dbReference type="Pfam" id="PF00561">
    <property type="entry name" value="Abhydrolase_1"/>
    <property type="match status" value="1"/>
</dbReference>
<dbReference type="EMBL" id="VUNQ01000071">
    <property type="protein sequence ID" value="MSU03410.1"/>
    <property type="molecule type" value="Genomic_DNA"/>
</dbReference>